<evidence type="ECO:0000313" key="2">
    <source>
        <dbReference type="Proteomes" id="UP001338125"/>
    </source>
</evidence>
<evidence type="ECO:0000313" key="1">
    <source>
        <dbReference type="EMBL" id="KAK5999245.1"/>
    </source>
</evidence>
<dbReference type="EMBL" id="JAVFKD010000001">
    <property type="protein sequence ID" value="KAK5999245.1"/>
    <property type="molecule type" value="Genomic_DNA"/>
</dbReference>
<dbReference type="Proteomes" id="UP001338125">
    <property type="component" value="Unassembled WGS sequence"/>
</dbReference>
<keyword evidence="2" id="KW-1185">Reference proteome</keyword>
<name>A0ABR0T5D4_9HYPO</name>
<accession>A0ABR0T5D4</accession>
<organism evidence="1 2">
    <name type="scientific">Cladobotryum mycophilum</name>
    <dbReference type="NCBI Taxonomy" id="491253"/>
    <lineage>
        <taxon>Eukaryota</taxon>
        <taxon>Fungi</taxon>
        <taxon>Dikarya</taxon>
        <taxon>Ascomycota</taxon>
        <taxon>Pezizomycotina</taxon>
        <taxon>Sordariomycetes</taxon>
        <taxon>Hypocreomycetidae</taxon>
        <taxon>Hypocreales</taxon>
        <taxon>Hypocreaceae</taxon>
        <taxon>Cladobotryum</taxon>
    </lineage>
</organism>
<reference evidence="1 2" key="1">
    <citation type="submission" date="2024-01" db="EMBL/GenBank/DDBJ databases">
        <title>Complete genome of Cladobotryum mycophilum ATHUM6906.</title>
        <authorList>
            <person name="Christinaki A.C."/>
            <person name="Myridakis A.I."/>
            <person name="Kouvelis V.N."/>
        </authorList>
    </citation>
    <scope>NUCLEOTIDE SEQUENCE [LARGE SCALE GENOMIC DNA]</scope>
    <source>
        <strain evidence="1 2">ATHUM6906</strain>
    </source>
</reference>
<protein>
    <submittedName>
        <fullName evidence="1">Uncharacterized protein</fullName>
    </submittedName>
</protein>
<gene>
    <name evidence="1" type="ORF">PT974_01637</name>
</gene>
<sequence length="177" mass="19089">MLDPSNGEVKVNWYGSELIGYYSWSGLWEPVVCPSGSTFATWHSTGGCCPQGQSFCSYAIGCSSDVVFYQNGGTAHCPQTDHSELCDSLTVFNSRGAYDAATVIRCFDALRFHEIARTAYRNTFALTTTTPHSTSIQRITVTATPTKGAGAAIRSQIDALCLGATVPLIMFFGIVLF</sequence>
<proteinExistence type="predicted"/>
<comment type="caution">
    <text evidence="1">The sequence shown here is derived from an EMBL/GenBank/DDBJ whole genome shotgun (WGS) entry which is preliminary data.</text>
</comment>